<protein>
    <submittedName>
        <fullName evidence="3">Uncharacterized protein</fullName>
    </submittedName>
</protein>
<evidence type="ECO:0000256" key="2">
    <source>
        <dbReference type="SAM" id="Phobius"/>
    </source>
</evidence>
<feature type="region of interest" description="Disordered" evidence="1">
    <location>
        <begin position="266"/>
        <end position="317"/>
    </location>
</feature>
<feature type="compositionally biased region" description="Polar residues" evidence="1">
    <location>
        <begin position="278"/>
        <end position="299"/>
    </location>
</feature>
<feature type="transmembrane region" description="Helical" evidence="2">
    <location>
        <begin position="341"/>
        <end position="360"/>
    </location>
</feature>
<evidence type="ECO:0000313" key="4">
    <source>
        <dbReference type="Proteomes" id="UP000176413"/>
    </source>
</evidence>
<accession>A0A1F6MBK8</accession>
<keyword evidence="2" id="KW-0472">Membrane</keyword>
<proteinExistence type="predicted"/>
<reference evidence="3 4" key="1">
    <citation type="journal article" date="2016" name="Nat. Commun.">
        <title>Thousands of microbial genomes shed light on interconnected biogeochemical processes in an aquifer system.</title>
        <authorList>
            <person name="Anantharaman K."/>
            <person name="Brown C.T."/>
            <person name="Hug L.A."/>
            <person name="Sharon I."/>
            <person name="Castelle C.J."/>
            <person name="Probst A.J."/>
            <person name="Thomas B.C."/>
            <person name="Singh A."/>
            <person name="Wilkins M.J."/>
            <person name="Karaoz U."/>
            <person name="Brodie E.L."/>
            <person name="Williams K.H."/>
            <person name="Hubbard S.S."/>
            <person name="Banfield J.F."/>
        </authorList>
    </citation>
    <scope>NUCLEOTIDE SEQUENCE [LARGE SCALE GENOMIC DNA]</scope>
</reference>
<comment type="caution">
    <text evidence="3">The sequence shown here is derived from an EMBL/GenBank/DDBJ whole genome shotgun (WGS) entry which is preliminary data.</text>
</comment>
<evidence type="ECO:0000256" key="1">
    <source>
        <dbReference type="SAM" id="MobiDB-lite"/>
    </source>
</evidence>
<evidence type="ECO:0000313" key="3">
    <source>
        <dbReference type="EMBL" id="OGH69016.1"/>
    </source>
</evidence>
<keyword evidence="2" id="KW-1133">Transmembrane helix</keyword>
<dbReference type="Proteomes" id="UP000176413">
    <property type="component" value="Unassembled WGS sequence"/>
</dbReference>
<organism evidence="3 4">
    <name type="scientific">Candidatus Magasanikbacteria bacterium RIFCSPHIGHO2_02_FULL_45_10</name>
    <dbReference type="NCBI Taxonomy" id="1798679"/>
    <lineage>
        <taxon>Bacteria</taxon>
        <taxon>Candidatus Magasanikiibacteriota</taxon>
    </lineage>
</organism>
<gene>
    <name evidence="3" type="ORF">A3D53_03880</name>
</gene>
<keyword evidence="2" id="KW-0812">Transmembrane</keyword>
<dbReference type="AlphaFoldDB" id="A0A1F6MBK8"/>
<sequence>MCIGAANFARASETDGTIVSGGNAGYAWSDQIGWVNFGAANGNIHITDSGITGYAWNANKGWINMSPTNGGVAVAASGALSGYAWSTNAGWINFSGASINSLGKFIGNASGIIVGTLTFDCTNCDARTDYRPQNFRTATTLALSSGGGGGGGLPAEAYHPPVAPEGGFNVSINNNAAETNSRNITLILKGGPNTSVAWISEKPDFPDSFQASYQAGQSQSSILWVLSPGEGTKTIYAKFCQQWGRCSDVIFDEIIFKGSAADEVVAPSVPSGEEGSAPRTTVSPRSGSLTVSTPRVTQTPQEIAPEPQVAPAQPADESVEADPLFDIKVGPGSAGSNKSKVFIIIATTIIVAAAIVIYIFRQRKNRWTNEK</sequence>
<dbReference type="EMBL" id="MFQA01000020">
    <property type="protein sequence ID" value="OGH69016.1"/>
    <property type="molecule type" value="Genomic_DNA"/>
</dbReference>
<name>A0A1F6MBK8_9BACT</name>
<feature type="compositionally biased region" description="Low complexity" evidence="1">
    <location>
        <begin position="300"/>
        <end position="316"/>
    </location>
</feature>